<comment type="catalytic activity">
    <reaction evidence="7">
        <text>a peptidoglycan chain = a peptidoglycan chain with N-acetyl-1,6-anhydromuramyl-[peptide] at the reducing end + a peptidoglycan chain with N-acetylglucosamine at the non-reducing end.</text>
        <dbReference type="EC" id="4.2.2.29"/>
    </reaction>
</comment>
<feature type="site" description="Important for catalytic activity" evidence="7">
    <location>
        <position position="230"/>
    </location>
</feature>
<name>A0A2H0N303_9BACT</name>
<comment type="caution">
    <text evidence="8">The sequence shown here is derived from an EMBL/GenBank/DDBJ whole genome shotgun (WGS) entry which is preliminary data.</text>
</comment>
<protein>
    <recommendedName>
        <fullName evidence="7">Endolytic murein transglycosylase</fullName>
        <ecNumber evidence="7">4.2.2.29</ecNumber>
    </recommendedName>
    <alternativeName>
        <fullName evidence="7">Peptidoglycan lytic transglycosylase</fullName>
    </alternativeName>
    <alternativeName>
        <fullName evidence="7">Peptidoglycan polymerization terminase</fullName>
    </alternativeName>
</protein>
<evidence type="ECO:0000256" key="6">
    <source>
        <dbReference type="ARBA" id="ARBA00023316"/>
    </source>
</evidence>
<keyword evidence="6 7" id="KW-0961">Cell wall biogenesis/degradation</keyword>
<dbReference type="GO" id="GO:0008932">
    <property type="term" value="F:lytic endotransglycosylase activity"/>
    <property type="evidence" value="ECO:0007669"/>
    <property type="project" value="UniProtKB-UniRule"/>
</dbReference>
<keyword evidence="1 7" id="KW-1003">Cell membrane</keyword>
<dbReference type="EC" id="4.2.2.29" evidence="7"/>
<dbReference type="Gene3D" id="3.30.1490.480">
    <property type="entry name" value="Endolytic murein transglycosylase"/>
    <property type="match status" value="1"/>
</dbReference>
<dbReference type="GO" id="GO:0009252">
    <property type="term" value="P:peptidoglycan biosynthetic process"/>
    <property type="evidence" value="ECO:0007669"/>
    <property type="project" value="UniProtKB-UniRule"/>
</dbReference>
<dbReference type="AlphaFoldDB" id="A0A2H0N303"/>
<dbReference type="PANTHER" id="PTHR30518">
    <property type="entry name" value="ENDOLYTIC MUREIN TRANSGLYCOSYLASE"/>
    <property type="match status" value="1"/>
</dbReference>
<accession>A0A2H0N303</accession>
<evidence type="ECO:0000256" key="2">
    <source>
        <dbReference type="ARBA" id="ARBA00022692"/>
    </source>
</evidence>
<evidence type="ECO:0000313" key="8">
    <source>
        <dbReference type="EMBL" id="PIR03272.1"/>
    </source>
</evidence>
<dbReference type="Proteomes" id="UP000229782">
    <property type="component" value="Unassembled WGS sequence"/>
</dbReference>
<evidence type="ECO:0000256" key="1">
    <source>
        <dbReference type="ARBA" id="ARBA00022475"/>
    </source>
</evidence>
<evidence type="ECO:0000256" key="3">
    <source>
        <dbReference type="ARBA" id="ARBA00022989"/>
    </source>
</evidence>
<organism evidence="8 9">
    <name type="scientific">Candidatus Magasanikbacteria bacterium CG11_big_fil_rev_8_21_14_0_20_43_7</name>
    <dbReference type="NCBI Taxonomy" id="1974654"/>
    <lineage>
        <taxon>Bacteria</taxon>
        <taxon>Candidatus Magasanikiibacteriota</taxon>
    </lineage>
</organism>
<keyword evidence="4 7" id="KW-0472">Membrane</keyword>
<dbReference type="EMBL" id="PCWM01000022">
    <property type="protein sequence ID" value="PIR03272.1"/>
    <property type="molecule type" value="Genomic_DNA"/>
</dbReference>
<evidence type="ECO:0000256" key="5">
    <source>
        <dbReference type="ARBA" id="ARBA00023239"/>
    </source>
</evidence>
<evidence type="ECO:0000313" key="9">
    <source>
        <dbReference type="Proteomes" id="UP000229782"/>
    </source>
</evidence>
<sequence>MTNISKKILRLMIILLLFGGVIVYRSVYVVTGDLKTSGVVTIGQGMSVRGIGEMLIKEGILHSNTFFVHYLSFRHLDTAIQHGEMILDPPYTIASVARQITTRQISKEREITILPGWDIADIGAYLEAQGITTLSSWFSVVGSPTVRDVNRAYDVRSVPPFEHTPQDVSLEGYLRPDTYRIFQSASTEQIVDKLVHARADQFSKDMLRDIEAQGRMVHEMLTMASIIEKEVRTPADRRLVSDIFWRRVEAGMGLQADSTIHYLAGNSGSVFTTQAQRTIDSPWNTYKYAGLPPGPISNPSLDAIMAAIYPEQNEYWYFLTTLDTGEVKYGRTLDEHNENVAKYLR</sequence>
<dbReference type="PANTHER" id="PTHR30518:SF2">
    <property type="entry name" value="ENDOLYTIC MUREIN TRANSGLYCOSYLASE"/>
    <property type="match status" value="1"/>
</dbReference>
<comment type="similarity">
    <text evidence="7">Belongs to the transglycosylase MltG family.</text>
</comment>
<keyword evidence="2 7" id="KW-0812">Transmembrane</keyword>
<dbReference type="GO" id="GO:0071555">
    <property type="term" value="P:cell wall organization"/>
    <property type="evidence" value="ECO:0007669"/>
    <property type="project" value="UniProtKB-KW"/>
</dbReference>
<evidence type="ECO:0000256" key="7">
    <source>
        <dbReference type="HAMAP-Rule" id="MF_02065"/>
    </source>
</evidence>
<proteinExistence type="inferred from homology"/>
<gene>
    <name evidence="7" type="primary">mltG</name>
    <name evidence="8" type="ORF">COV60_01210</name>
</gene>
<reference evidence="8 9" key="1">
    <citation type="submission" date="2017-09" db="EMBL/GenBank/DDBJ databases">
        <title>Depth-based differentiation of microbial function through sediment-hosted aquifers and enrichment of novel symbionts in the deep terrestrial subsurface.</title>
        <authorList>
            <person name="Probst A.J."/>
            <person name="Ladd B."/>
            <person name="Jarett J.K."/>
            <person name="Geller-Mcgrath D.E."/>
            <person name="Sieber C.M."/>
            <person name="Emerson J.B."/>
            <person name="Anantharaman K."/>
            <person name="Thomas B.C."/>
            <person name="Malmstrom R."/>
            <person name="Stieglmeier M."/>
            <person name="Klingl A."/>
            <person name="Woyke T."/>
            <person name="Ryan C.M."/>
            <person name="Banfield J.F."/>
        </authorList>
    </citation>
    <scope>NUCLEOTIDE SEQUENCE [LARGE SCALE GENOMIC DNA]</scope>
    <source>
        <strain evidence="8">CG11_big_fil_rev_8_21_14_0_20_43_7</strain>
    </source>
</reference>
<dbReference type="InterPro" id="IPR003770">
    <property type="entry name" value="MLTG-like"/>
</dbReference>
<evidence type="ECO:0000256" key="4">
    <source>
        <dbReference type="ARBA" id="ARBA00023136"/>
    </source>
</evidence>
<dbReference type="NCBIfam" id="TIGR00247">
    <property type="entry name" value="endolytic transglycosylase MltG"/>
    <property type="match status" value="1"/>
</dbReference>
<dbReference type="HAMAP" id="MF_02065">
    <property type="entry name" value="MltG"/>
    <property type="match status" value="1"/>
</dbReference>
<dbReference type="Pfam" id="PF02618">
    <property type="entry name" value="YceG"/>
    <property type="match status" value="1"/>
</dbReference>
<dbReference type="GO" id="GO:0005886">
    <property type="term" value="C:plasma membrane"/>
    <property type="evidence" value="ECO:0007669"/>
    <property type="project" value="UniProtKB-UniRule"/>
</dbReference>
<comment type="function">
    <text evidence="7">Functions as a peptidoglycan terminase that cleaves nascent peptidoglycan strands endolytically to terminate their elongation.</text>
</comment>
<keyword evidence="5 7" id="KW-0456">Lyase</keyword>
<keyword evidence="3 7" id="KW-1133">Transmembrane helix</keyword>